<dbReference type="Gene3D" id="3.40.50.1110">
    <property type="entry name" value="SGNH hydrolase"/>
    <property type="match status" value="1"/>
</dbReference>
<dbReference type="KEGG" id="psac:PSM36_3222"/>
<gene>
    <name evidence="2" type="ORF">PSM36_3222</name>
</gene>
<dbReference type="STRING" id="1642647.PSM36_3222"/>
<name>A0A1R3T472_9BACT</name>
<sequence>MNKLLLKISIVICLLGVFPFFAWSQQSVSVTNFKNNPLPKNPTSLKILGIGNSFTDDGMQYLPDLLKHAGIDNVMLGRLVRGGCSLEQHHKIYTSGEAGYPRYEKSYPGKNAWEKVKEPCGFVEAVADKAWDIIVIQQVSELAGVYESFQPYLNELIDAIMSPLRKVGVII</sequence>
<organism evidence="2 3">
    <name type="scientific">Proteiniphilum saccharofermentans</name>
    <dbReference type="NCBI Taxonomy" id="1642647"/>
    <lineage>
        <taxon>Bacteria</taxon>
        <taxon>Pseudomonadati</taxon>
        <taxon>Bacteroidota</taxon>
        <taxon>Bacteroidia</taxon>
        <taxon>Bacteroidales</taxon>
        <taxon>Dysgonomonadaceae</taxon>
        <taxon>Proteiniphilum</taxon>
    </lineage>
</organism>
<dbReference type="InterPro" id="IPR036514">
    <property type="entry name" value="SGNH_hydro_sf"/>
</dbReference>
<dbReference type="Pfam" id="PF16227">
    <property type="entry name" value="DUF4886"/>
    <property type="match status" value="1"/>
</dbReference>
<dbReference type="RefSeq" id="WP_076931728.1">
    <property type="nucleotide sequence ID" value="NZ_LT605205.1"/>
</dbReference>
<reference evidence="3" key="1">
    <citation type="submission" date="2016-08" db="EMBL/GenBank/DDBJ databases">
        <authorList>
            <person name="Wibberg D."/>
        </authorList>
    </citation>
    <scope>NUCLEOTIDE SEQUENCE [LARGE SCALE GENOMIC DNA]</scope>
</reference>
<evidence type="ECO:0000259" key="1">
    <source>
        <dbReference type="Pfam" id="PF16227"/>
    </source>
</evidence>
<dbReference type="Proteomes" id="UP000187464">
    <property type="component" value="Chromosome I"/>
</dbReference>
<dbReference type="EMBL" id="LT605205">
    <property type="protein sequence ID" value="SCD22010.1"/>
    <property type="molecule type" value="Genomic_DNA"/>
</dbReference>
<proteinExistence type="predicted"/>
<evidence type="ECO:0000313" key="2">
    <source>
        <dbReference type="EMBL" id="SCD22010.1"/>
    </source>
</evidence>
<dbReference type="InterPro" id="IPR032616">
    <property type="entry name" value="DUF4886"/>
</dbReference>
<feature type="domain" description="DUF4886" evidence="1">
    <location>
        <begin position="46"/>
        <end position="160"/>
    </location>
</feature>
<protein>
    <submittedName>
        <fullName evidence="2">Putative secreted protein</fullName>
    </submittedName>
</protein>
<evidence type="ECO:0000313" key="3">
    <source>
        <dbReference type="Proteomes" id="UP000187464"/>
    </source>
</evidence>
<keyword evidence="3" id="KW-1185">Reference proteome</keyword>
<dbReference type="AlphaFoldDB" id="A0A1R3T472"/>
<dbReference type="GO" id="GO:0016788">
    <property type="term" value="F:hydrolase activity, acting on ester bonds"/>
    <property type="evidence" value="ECO:0007669"/>
    <property type="project" value="UniProtKB-ARBA"/>
</dbReference>
<accession>A0A1R3T472</accession>